<dbReference type="GO" id="GO:0008725">
    <property type="term" value="F:DNA-3-methyladenine glycosylase activity"/>
    <property type="evidence" value="ECO:0007669"/>
    <property type="project" value="InterPro"/>
</dbReference>
<dbReference type="PANTHER" id="PTHR30037">
    <property type="entry name" value="DNA-3-METHYLADENINE GLYCOSYLASE 1"/>
    <property type="match status" value="1"/>
</dbReference>
<dbReference type="InterPro" id="IPR005019">
    <property type="entry name" value="Adenine_glyco"/>
</dbReference>
<dbReference type="OrthoDB" id="9807664at2"/>
<proteinExistence type="predicted"/>
<dbReference type="Gene3D" id="1.10.340.30">
    <property type="entry name" value="Hypothetical protein, domain 2"/>
    <property type="match status" value="1"/>
</dbReference>
<dbReference type="PANTHER" id="PTHR30037:SF4">
    <property type="entry name" value="DNA-3-METHYLADENINE GLYCOSYLASE I"/>
    <property type="match status" value="1"/>
</dbReference>
<protein>
    <submittedName>
        <fullName evidence="2">DNA-3-methyladenine glycosylase I</fullName>
    </submittedName>
</protein>
<reference evidence="2 3" key="1">
    <citation type="submission" date="2018-09" db="EMBL/GenBank/DDBJ databases">
        <title>Arachidicoccus sp. nov., a bacterium isolated from soil.</title>
        <authorList>
            <person name="Weon H.-Y."/>
            <person name="Kwon S.-W."/>
            <person name="Lee S.A."/>
        </authorList>
    </citation>
    <scope>NUCLEOTIDE SEQUENCE [LARGE SCALE GENOMIC DNA]</scope>
    <source>
        <strain evidence="2 3">KIS59-12</strain>
    </source>
</reference>
<keyword evidence="3" id="KW-1185">Reference proteome</keyword>
<organism evidence="2 3">
    <name type="scientific">Arachidicoccus soli</name>
    <dbReference type="NCBI Taxonomy" id="2341117"/>
    <lineage>
        <taxon>Bacteria</taxon>
        <taxon>Pseudomonadati</taxon>
        <taxon>Bacteroidota</taxon>
        <taxon>Chitinophagia</taxon>
        <taxon>Chitinophagales</taxon>
        <taxon>Chitinophagaceae</taxon>
        <taxon>Arachidicoccus</taxon>
    </lineage>
</organism>
<dbReference type="Pfam" id="PF03352">
    <property type="entry name" value="Adenine_glyco"/>
    <property type="match status" value="1"/>
</dbReference>
<evidence type="ECO:0000313" key="2">
    <source>
        <dbReference type="EMBL" id="AYD46795.1"/>
    </source>
</evidence>
<dbReference type="GO" id="GO:0046872">
    <property type="term" value="F:metal ion binding"/>
    <property type="evidence" value="ECO:0007669"/>
    <property type="project" value="UniProtKB-KW"/>
</dbReference>
<dbReference type="RefSeq" id="WP_119985222.1">
    <property type="nucleotide sequence ID" value="NZ_CP032489.1"/>
</dbReference>
<sequence length="180" mass="21072">MSYCTFVQSITQKKDLIHKNYHDNHYGFPIEEDDELFGRLIMEINQAGLSWTTILNKEQNFRKAYHQFSIKKVARYGEKDFERLMNNAGIIRNRLKINAAIENAKTILSLQKEHGSFKKWIDHHHPKTKEEWTKLFKKTFKFTGGEIVNEFLMSTGYIPGAHDADCPIGKLLARKNLNKK</sequence>
<dbReference type="InterPro" id="IPR011257">
    <property type="entry name" value="DNA_glycosylase"/>
</dbReference>
<evidence type="ECO:0000256" key="1">
    <source>
        <dbReference type="PIRSR" id="PIRSR605019-1"/>
    </source>
</evidence>
<keyword evidence="1" id="KW-0862">Zinc</keyword>
<dbReference type="AlphaFoldDB" id="A0A386HLY6"/>
<accession>A0A386HLY6</accession>
<dbReference type="KEGG" id="ark:D6B99_03710"/>
<feature type="binding site" evidence="1">
    <location>
        <position position="22"/>
    </location>
    <ligand>
        <name>Zn(2+)</name>
        <dbReference type="ChEBI" id="CHEBI:29105"/>
    </ligand>
</feature>
<keyword evidence="1" id="KW-0479">Metal-binding</keyword>
<gene>
    <name evidence="2" type="ORF">D6B99_03710</name>
</gene>
<evidence type="ECO:0000313" key="3">
    <source>
        <dbReference type="Proteomes" id="UP000266118"/>
    </source>
</evidence>
<dbReference type="InterPro" id="IPR052891">
    <property type="entry name" value="DNA-3mA_glycosylase"/>
</dbReference>
<dbReference type="SUPFAM" id="SSF48150">
    <property type="entry name" value="DNA-glycosylase"/>
    <property type="match status" value="1"/>
</dbReference>
<dbReference type="Proteomes" id="UP000266118">
    <property type="component" value="Chromosome"/>
</dbReference>
<dbReference type="EMBL" id="CP032489">
    <property type="protein sequence ID" value="AYD46795.1"/>
    <property type="molecule type" value="Genomic_DNA"/>
</dbReference>
<dbReference type="GO" id="GO:0006284">
    <property type="term" value="P:base-excision repair"/>
    <property type="evidence" value="ECO:0007669"/>
    <property type="project" value="InterPro"/>
</dbReference>
<name>A0A386HLY6_9BACT</name>
<feature type="binding site" evidence="1">
    <location>
        <position position="4"/>
    </location>
    <ligand>
        <name>Zn(2+)</name>
        <dbReference type="ChEBI" id="CHEBI:29105"/>
    </ligand>
</feature>